<feature type="compositionally biased region" description="Polar residues" evidence="1">
    <location>
        <begin position="278"/>
        <end position="287"/>
    </location>
</feature>
<dbReference type="AlphaFoldDB" id="A0A423WQ44"/>
<dbReference type="Proteomes" id="UP000284375">
    <property type="component" value="Unassembled WGS sequence"/>
</dbReference>
<feature type="compositionally biased region" description="Polar residues" evidence="1">
    <location>
        <begin position="316"/>
        <end position="328"/>
    </location>
</feature>
<evidence type="ECO:0000313" key="3">
    <source>
        <dbReference type="Proteomes" id="UP000284375"/>
    </source>
</evidence>
<sequence>MTSNAVAPEASQSATVKMPLRTYSRRSLKRRHTSSPISDTERTIRRMKSLTETISQPAVTTQQSPAQLAAHTGRKRLRFSATVEGAKSPNDLAWEAIASSAPVLTQNVKRATDELDVTEEIKGWQLNTENATNGGPIEQDMFDPIVEEQVPQEDASEYEKAGEVSLEELGDDDGSSEFDQDVEGDTTALTFSSRGDRSYFSATSGSQKPRTRAPFLIFDTSPPQGFKVLRKRKPSPIQQKSAKRNRLSDGFSTEEARPSPFARRRRLQYLDSEAGSLELTQNAASSHQTRRSATKHLGKKARSHTNSSLWHRRQYFGTSQFEMQSQDPLESFETKPGEAKDEDSVSTTPTDRFFWANRTRRERDHSS</sequence>
<reference evidence="2 3" key="1">
    <citation type="submission" date="2015-09" db="EMBL/GenBank/DDBJ databases">
        <title>Host preference determinants of Valsa canker pathogens revealed by comparative genomics.</title>
        <authorList>
            <person name="Yin Z."/>
            <person name="Huang L."/>
        </authorList>
    </citation>
    <scope>NUCLEOTIDE SEQUENCE [LARGE SCALE GENOMIC DNA]</scope>
    <source>
        <strain evidence="2 3">YSFL</strain>
    </source>
</reference>
<comment type="caution">
    <text evidence="2">The sequence shown here is derived from an EMBL/GenBank/DDBJ whole genome shotgun (WGS) entry which is preliminary data.</text>
</comment>
<organism evidence="2 3">
    <name type="scientific">Cytospora chrysosperma</name>
    <name type="common">Cytospora canker fungus</name>
    <name type="synonym">Sphaeria chrysosperma</name>
    <dbReference type="NCBI Taxonomy" id="252740"/>
    <lineage>
        <taxon>Eukaryota</taxon>
        <taxon>Fungi</taxon>
        <taxon>Dikarya</taxon>
        <taxon>Ascomycota</taxon>
        <taxon>Pezizomycotina</taxon>
        <taxon>Sordariomycetes</taxon>
        <taxon>Sordariomycetidae</taxon>
        <taxon>Diaporthales</taxon>
        <taxon>Cytosporaceae</taxon>
        <taxon>Cytospora</taxon>
    </lineage>
</organism>
<accession>A0A423WQ44</accession>
<protein>
    <submittedName>
        <fullName evidence="2">Uncharacterized protein</fullName>
    </submittedName>
</protein>
<gene>
    <name evidence="2" type="ORF">VSDG_00017</name>
</gene>
<keyword evidence="3" id="KW-1185">Reference proteome</keyword>
<feature type="compositionally biased region" description="Basic residues" evidence="1">
    <location>
        <begin position="23"/>
        <end position="33"/>
    </location>
</feature>
<feature type="region of interest" description="Disordered" evidence="1">
    <location>
        <begin position="1"/>
        <end position="43"/>
    </location>
</feature>
<evidence type="ECO:0000256" key="1">
    <source>
        <dbReference type="SAM" id="MobiDB-lite"/>
    </source>
</evidence>
<feature type="compositionally biased region" description="Basic and acidic residues" evidence="1">
    <location>
        <begin position="332"/>
        <end position="343"/>
    </location>
</feature>
<feature type="compositionally biased region" description="Basic residues" evidence="1">
    <location>
        <begin position="288"/>
        <end position="303"/>
    </location>
</feature>
<evidence type="ECO:0000313" key="2">
    <source>
        <dbReference type="EMBL" id="ROW05462.1"/>
    </source>
</evidence>
<feature type="region of interest" description="Disordered" evidence="1">
    <location>
        <begin position="196"/>
        <end position="367"/>
    </location>
</feature>
<name>A0A423WQ44_CYTCH</name>
<feature type="compositionally biased region" description="Polar residues" evidence="1">
    <location>
        <begin position="1"/>
        <end position="15"/>
    </location>
</feature>
<proteinExistence type="predicted"/>
<dbReference type="EMBL" id="LJZO01000001">
    <property type="protein sequence ID" value="ROW05462.1"/>
    <property type="molecule type" value="Genomic_DNA"/>
</dbReference>
<dbReference type="OrthoDB" id="5226402at2759"/>